<dbReference type="InterPro" id="IPR001626">
    <property type="entry name" value="ABC_TroCD"/>
</dbReference>
<protein>
    <submittedName>
        <fullName evidence="8">Zinc/manganese transport system permease protein</fullName>
    </submittedName>
</protein>
<comment type="similarity">
    <text evidence="2 6">Belongs to the ABC-3 integral membrane protein family.</text>
</comment>
<keyword evidence="9" id="KW-1185">Reference proteome</keyword>
<evidence type="ECO:0000313" key="8">
    <source>
        <dbReference type="EMBL" id="SIS49977.1"/>
    </source>
</evidence>
<evidence type="ECO:0000256" key="5">
    <source>
        <dbReference type="ARBA" id="ARBA00023136"/>
    </source>
</evidence>
<feature type="transmembrane region" description="Helical" evidence="7">
    <location>
        <begin position="56"/>
        <end position="78"/>
    </location>
</feature>
<feature type="transmembrane region" description="Helical" evidence="7">
    <location>
        <begin position="240"/>
        <end position="259"/>
    </location>
</feature>
<keyword evidence="3 6" id="KW-0812">Transmembrane</keyword>
<dbReference type="PANTHER" id="PTHR30477:SF0">
    <property type="entry name" value="METAL TRANSPORT SYSTEM MEMBRANE PROTEIN TM_0125-RELATED"/>
    <property type="match status" value="1"/>
</dbReference>
<gene>
    <name evidence="8" type="ORF">SAMN05421799_10143</name>
</gene>
<evidence type="ECO:0000256" key="3">
    <source>
        <dbReference type="ARBA" id="ARBA00022692"/>
    </source>
</evidence>
<evidence type="ECO:0000313" key="9">
    <source>
        <dbReference type="Proteomes" id="UP000186156"/>
    </source>
</evidence>
<keyword evidence="6" id="KW-0813">Transport</keyword>
<evidence type="ECO:0000256" key="2">
    <source>
        <dbReference type="ARBA" id="ARBA00008034"/>
    </source>
</evidence>
<keyword evidence="5 7" id="KW-0472">Membrane</keyword>
<dbReference type="GO" id="GO:0055085">
    <property type="term" value="P:transmembrane transport"/>
    <property type="evidence" value="ECO:0007669"/>
    <property type="project" value="InterPro"/>
</dbReference>
<evidence type="ECO:0000256" key="4">
    <source>
        <dbReference type="ARBA" id="ARBA00022989"/>
    </source>
</evidence>
<proteinExistence type="inferred from homology"/>
<dbReference type="RefSeq" id="WP_076343919.1">
    <property type="nucleotide sequence ID" value="NZ_FTOO01000001.1"/>
</dbReference>
<name>A0A1N7JKZ2_9BACL</name>
<sequence>MSPWMILALPFARHALVATTFVALAAGWIGFYVVLRGTAFAAHALPKIGFAGASGALLLGVNSLLGVSVYSAIAALGIGALAERDRRDIATALVLALGLGTGALFLSLGNLYAEDAMSLLFGQVVGVSASGVRETGLVAMAAVLIVAAFHRVLLFTSVSREAAATRGASNRAADWALLVSLGLATSAMMPVVGALLSFSLLVGPALAARQLARRPWQAIVLSMAISLVIAWLSLFLSFSLGWPVGFFVACLAALAYVLSRVVERIFARRTAAGDVPARAD</sequence>
<dbReference type="Proteomes" id="UP000186156">
    <property type="component" value="Unassembled WGS sequence"/>
</dbReference>
<dbReference type="SUPFAM" id="SSF81345">
    <property type="entry name" value="ABC transporter involved in vitamin B12 uptake, BtuC"/>
    <property type="match status" value="1"/>
</dbReference>
<feature type="transmembrane region" description="Helical" evidence="7">
    <location>
        <begin position="134"/>
        <end position="155"/>
    </location>
</feature>
<accession>A0A1N7JKZ2</accession>
<dbReference type="Gene3D" id="1.10.3470.10">
    <property type="entry name" value="ABC transporter involved in vitamin B12 uptake, BtuC"/>
    <property type="match status" value="1"/>
</dbReference>
<dbReference type="EMBL" id="FTOO01000001">
    <property type="protein sequence ID" value="SIS49977.1"/>
    <property type="molecule type" value="Genomic_DNA"/>
</dbReference>
<dbReference type="PANTHER" id="PTHR30477">
    <property type="entry name" value="ABC-TRANSPORTER METAL-BINDING PROTEIN"/>
    <property type="match status" value="1"/>
</dbReference>
<feature type="transmembrane region" description="Helical" evidence="7">
    <location>
        <begin position="175"/>
        <end position="203"/>
    </location>
</feature>
<evidence type="ECO:0000256" key="6">
    <source>
        <dbReference type="RuleBase" id="RU003943"/>
    </source>
</evidence>
<feature type="transmembrane region" description="Helical" evidence="7">
    <location>
        <begin position="12"/>
        <end position="35"/>
    </location>
</feature>
<dbReference type="GO" id="GO:0043190">
    <property type="term" value="C:ATP-binding cassette (ABC) transporter complex"/>
    <property type="evidence" value="ECO:0007669"/>
    <property type="project" value="InterPro"/>
</dbReference>
<dbReference type="AlphaFoldDB" id="A0A1N7JKZ2"/>
<dbReference type="Pfam" id="PF00950">
    <property type="entry name" value="ABC-3"/>
    <property type="match status" value="1"/>
</dbReference>
<dbReference type="InterPro" id="IPR037294">
    <property type="entry name" value="ABC_BtuC-like"/>
</dbReference>
<feature type="transmembrane region" description="Helical" evidence="7">
    <location>
        <begin position="90"/>
        <end position="113"/>
    </location>
</feature>
<comment type="subcellular location">
    <subcellularLocation>
        <location evidence="6">Cell membrane</location>
        <topology evidence="6">Multi-pass membrane protein</topology>
    </subcellularLocation>
    <subcellularLocation>
        <location evidence="1">Membrane</location>
        <topology evidence="1">Multi-pass membrane protein</topology>
    </subcellularLocation>
</comment>
<dbReference type="OrthoDB" id="2375762at2"/>
<dbReference type="GO" id="GO:0010043">
    <property type="term" value="P:response to zinc ion"/>
    <property type="evidence" value="ECO:0007669"/>
    <property type="project" value="TreeGrafter"/>
</dbReference>
<evidence type="ECO:0000256" key="1">
    <source>
        <dbReference type="ARBA" id="ARBA00004141"/>
    </source>
</evidence>
<evidence type="ECO:0000256" key="7">
    <source>
        <dbReference type="SAM" id="Phobius"/>
    </source>
</evidence>
<keyword evidence="4 7" id="KW-1133">Transmembrane helix</keyword>
<organism evidence="8 9">
    <name type="scientific">Alicyclobacillus vulcanalis</name>
    <dbReference type="NCBI Taxonomy" id="252246"/>
    <lineage>
        <taxon>Bacteria</taxon>
        <taxon>Bacillati</taxon>
        <taxon>Bacillota</taxon>
        <taxon>Bacilli</taxon>
        <taxon>Bacillales</taxon>
        <taxon>Alicyclobacillaceae</taxon>
        <taxon>Alicyclobacillus</taxon>
    </lineage>
</organism>
<reference evidence="9" key="1">
    <citation type="submission" date="2017-01" db="EMBL/GenBank/DDBJ databases">
        <authorList>
            <person name="Varghese N."/>
            <person name="Submissions S."/>
        </authorList>
    </citation>
    <scope>NUCLEOTIDE SEQUENCE [LARGE SCALE GENOMIC DNA]</scope>
    <source>
        <strain evidence="9">DSM 16176</strain>
    </source>
</reference>
<dbReference type="STRING" id="252246.SAMN05421799_10143"/>
<feature type="transmembrane region" description="Helical" evidence="7">
    <location>
        <begin position="215"/>
        <end position="234"/>
    </location>
</feature>